<feature type="region of interest" description="Disordered" evidence="1">
    <location>
        <begin position="73"/>
        <end position="105"/>
    </location>
</feature>
<name>A0A0L9VC40_PHAAN</name>
<organism evidence="2 3">
    <name type="scientific">Phaseolus angularis</name>
    <name type="common">Azuki bean</name>
    <name type="synonym">Vigna angularis</name>
    <dbReference type="NCBI Taxonomy" id="3914"/>
    <lineage>
        <taxon>Eukaryota</taxon>
        <taxon>Viridiplantae</taxon>
        <taxon>Streptophyta</taxon>
        <taxon>Embryophyta</taxon>
        <taxon>Tracheophyta</taxon>
        <taxon>Spermatophyta</taxon>
        <taxon>Magnoliopsida</taxon>
        <taxon>eudicotyledons</taxon>
        <taxon>Gunneridae</taxon>
        <taxon>Pentapetalae</taxon>
        <taxon>rosids</taxon>
        <taxon>fabids</taxon>
        <taxon>Fabales</taxon>
        <taxon>Fabaceae</taxon>
        <taxon>Papilionoideae</taxon>
        <taxon>50 kb inversion clade</taxon>
        <taxon>NPAAA clade</taxon>
        <taxon>indigoferoid/millettioid clade</taxon>
        <taxon>Phaseoleae</taxon>
        <taxon>Vigna</taxon>
    </lineage>
</organism>
<dbReference type="EMBL" id="CM003379">
    <property type="protein sequence ID" value="KOM52229.1"/>
    <property type="molecule type" value="Genomic_DNA"/>
</dbReference>
<evidence type="ECO:0000313" key="3">
    <source>
        <dbReference type="Proteomes" id="UP000053144"/>
    </source>
</evidence>
<proteinExistence type="predicted"/>
<protein>
    <submittedName>
        <fullName evidence="2">Uncharacterized protein</fullName>
    </submittedName>
</protein>
<evidence type="ECO:0000313" key="2">
    <source>
        <dbReference type="EMBL" id="KOM52229.1"/>
    </source>
</evidence>
<sequence length="105" mass="11411">MKVDVGECEGDGVDVCSWSCSGEDGNVDGNVDVNDDCMEGLVDINVDYDIEEEVGDGVGDWFGNVKVDVQYDGPSWTQMSDSDLDDGINSDDDRCCPMMNENPKN</sequence>
<accession>A0A0L9VC40</accession>
<evidence type="ECO:0000256" key="1">
    <source>
        <dbReference type="SAM" id="MobiDB-lite"/>
    </source>
</evidence>
<dbReference type="AlphaFoldDB" id="A0A0L9VC40"/>
<gene>
    <name evidence="2" type="ORF">LR48_Vigan09g088800</name>
</gene>
<dbReference type="Gramene" id="KOM52229">
    <property type="protein sequence ID" value="KOM52229"/>
    <property type="gene ID" value="LR48_Vigan09g088800"/>
</dbReference>
<dbReference type="Proteomes" id="UP000053144">
    <property type="component" value="Chromosome 9"/>
</dbReference>
<reference evidence="3" key="1">
    <citation type="journal article" date="2015" name="Proc. Natl. Acad. Sci. U.S.A.">
        <title>Genome sequencing of adzuki bean (Vigna angularis) provides insight into high starch and low fat accumulation and domestication.</title>
        <authorList>
            <person name="Yang K."/>
            <person name="Tian Z."/>
            <person name="Chen C."/>
            <person name="Luo L."/>
            <person name="Zhao B."/>
            <person name="Wang Z."/>
            <person name="Yu L."/>
            <person name="Li Y."/>
            <person name="Sun Y."/>
            <person name="Li W."/>
            <person name="Chen Y."/>
            <person name="Li Y."/>
            <person name="Zhang Y."/>
            <person name="Ai D."/>
            <person name="Zhao J."/>
            <person name="Shang C."/>
            <person name="Ma Y."/>
            <person name="Wu B."/>
            <person name="Wang M."/>
            <person name="Gao L."/>
            <person name="Sun D."/>
            <person name="Zhang P."/>
            <person name="Guo F."/>
            <person name="Wang W."/>
            <person name="Li Y."/>
            <person name="Wang J."/>
            <person name="Varshney R.K."/>
            <person name="Wang J."/>
            <person name="Ling H.Q."/>
            <person name="Wan P."/>
        </authorList>
    </citation>
    <scope>NUCLEOTIDE SEQUENCE</scope>
    <source>
        <strain evidence="3">cv. Jingnong 6</strain>
    </source>
</reference>